<evidence type="ECO:0000256" key="3">
    <source>
        <dbReference type="ARBA" id="ARBA00022679"/>
    </source>
</evidence>
<dbReference type="Pfam" id="PF07669">
    <property type="entry name" value="Eco57I"/>
    <property type="match status" value="1"/>
</dbReference>
<dbReference type="InterPro" id="IPR054277">
    <property type="entry name" value="DUF7008"/>
</dbReference>
<dbReference type="AlphaFoldDB" id="A0A0F9QC86"/>
<dbReference type="GO" id="GO:0006304">
    <property type="term" value="P:DNA modification"/>
    <property type="evidence" value="ECO:0007669"/>
    <property type="project" value="InterPro"/>
</dbReference>
<comment type="catalytic activity">
    <reaction evidence="5">
        <text>a 2'-deoxyadenosine in DNA + S-adenosyl-L-methionine = an N(6)-methyl-2'-deoxyadenosine in DNA + S-adenosyl-L-homocysteine + H(+)</text>
        <dbReference type="Rhea" id="RHEA:15197"/>
        <dbReference type="Rhea" id="RHEA-COMP:12418"/>
        <dbReference type="Rhea" id="RHEA-COMP:12419"/>
        <dbReference type="ChEBI" id="CHEBI:15378"/>
        <dbReference type="ChEBI" id="CHEBI:57856"/>
        <dbReference type="ChEBI" id="CHEBI:59789"/>
        <dbReference type="ChEBI" id="CHEBI:90615"/>
        <dbReference type="ChEBI" id="CHEBI:90616"/>
        <dbReference type="EC" id="2.1.1.72"/>
    </reaction>
</comment>
<dbReference type="EC" id="2.1.1.72" evidence="1"/>
<keyword evidence="3" id="KW-0808">Transferase</keyword>
<organism evidence="8">
    <name type="scientific">marine sediment metagenome</name>
    <dbReference type="NCBI Taxonomy" id="412755"/>
    <lineage>
        <taxon>unclassified sequences</taxon>
        <taxon>metagenomes</taxon>
        <taxon>ecological metagenomes</taxon>
    </lineage>
</organism>
<dbReference type="PANTHER" id="PTHR33841">
    <property type="entry name" value="DNA METHYLTRANSFERASE YEEA-RELATED"/>
    <property type="match status" value="1"/>
</dbReference>
<gene>
    <name evidence="8" type="ORF">LCGC14_1032900</name>
</gene>
<dbReference type="PANTHER" id="PTHR33841:SF1">
    <property type="entry name" value="DNA METHYLTRANSFERASE A"/>
    <property type="match status" value="1"/>
</dbReference>
<dbReference type="GO" id="GO:0032259">
    <property type="term" value="P:methylation"/>
    <property type="evidence" value="ECO:0007669"/>
    <property type="project" value="UniProtKB-KW"/>
</dbReference>
<dbReference type="InterPro" id="IPR011639">
    <property type="entry name" value="MethylTrfase_TaqI-like_dom"/>
</dbReference>
<dbReference type="EMBL" id="LAZR01004202">
    <property type="protein sequence ID" value="KKN10806.1"/>
    <property type="molecule type" value="Genomic_DNA"/>
</dbReference>
<dbReference type="Gene3D" id="3.40.50.150">
    <property type="entry name" value="Vaccinia Virus protein VP39"/>
    <property type="match status" value="1"/>
</dbReference>
<reference evidence="8" key="1">
    <citation type="journal article" date="2015" name="Nature">
        <title>Complex archaea that bridge the gap between prokaryotes and eukaryotes.</title>
        <authorList>
            <person name="Spang A."/>
            <person name="Saw J.H."/>
            <person name="Jorgensen S.L."/>
            <person name="Zaremba-Niedzwiedzka K."/>
            <person name="Martijn J."/>
            <person name="Lind A.E."/>
            <person name="van Eijk R."/>
            <person name="Schleper C."/>
            <person name="Guy L."/>
            <person name="Ettema T.J."/>
        </authorList>
    </citation>
    <scope>NUCLEOTIDE SEQUENCE</scope>
</reference>
<evidence type="ECO:0000259" key="6">
    <source>
        <dbReference type="Pfam" id="PF07669"/>
    </source>
</evidence>
<dbReference type="Pfam" id="PF22654">
    <property type="entry name" value="DUF7008"/>
    <property type="match status" value="1"/>
</dbReference>
<name>A0A0F9QC86_9ZZZZ</name>
<keyword evidence="4" id="KW-0949">S-adenosyl-L-methionine</keyword>
<evidence type="ECO:0000256" key="4">
    <source>
        <dbReference type="ARBA" id="ARBA00022691"/>
    </source>
</evidence>
<evidence type="ECO:0000256" key="5">
    <source>
        <dbReference type="ARBA" id="ARBA00047942"/>
    </source>
</evidence>
<dbReference type="InterPro" id="IPR002052">
    <property type="entry name" value="DNA_methylase_N6_adenine_CS"/>
</dbReference>
<dbReference type="GO" id="GO:0003676">
    <property type="term" value="F:nucleic acid binding"/>
    <property type="evidence" value="ECO:0007669"/>
    <property type="project" value="InterPro"/>
</dbReference>
<protein>
    <recommendedName>
        <fullName evidence="1">site-specific DNA-methyltransferase (adenine-specific)</fullName>
        <ecNumber evidence="1">2.1.1.72</ecNumber>
    </recommendedName>
</protein>
<dbReference type="InterPro" id="IPR050953">
    <property type="entry name" value="N4_N6_ade-DNA_methylase"/>
</dbReference>
<dbReference type="SUPFAM" id="SSF53335">
    <property type="entry name" value="S-adenosyl-L-methionine-dependent methyltransferases"/>
    <property type="match status" value="1"/>
</dbReference>
<dbReference type="NCBIfam" id="NF033451">
    <property type="entry name" value="BREX_2_MTaseX"/>
    <property type="match status" value="1"/>
</dbReference>
<evidence type="ECO:0000313" key="8">
    <source>
        <dbReference type="EMBL" id="KKN10806.1"/>
    </source>
</evidence>
<dbReference type="GO" id="GO:0009007">
    <property type="term" value="F:site-specific DNA-methyltransferase (adenine-specific) activity"/>
    <property type="evidence" value="ECO:0007669"/>
    <property type="project" value="UniProtKB-EC"/>
</dbReference>
<evidence type="ECO:0000256" key="1">
    <source>
        <dbReference type="ARBA" id="ARBA00011900"/>
    </source>
</evidence>
<proteinExistence type="predicted"/>
<evidence type="ECO:0000256" key="2">
    <source>
        <dbReference type="ARBA" id="ARBA00022603"/>
    </source>
</evidence>
<sequence length="973" mass="109521">MRECGVTRLKDAPNFQLNLACGDSLLHGSANGRQQVLGFHELAHHYQSEDIEALKRILKPGQYHAVVANPPYITVKDRALNQAYRQRYPIACYRKYSLSAPFMQRLFDLNCEGGFAGQITANSFMKREFGKKLVEDFVPKIDLSHVVDTSGAYIPGHGTPTVLLFGRNRAPIAPKVRAVMGIKGEPATPADPAHGLVWSAIIDKIDRAGTEDEFVSVVDTERERFHKHPWSIGGGGAAELKTLLDDSSTTKLGKIVTVVGFGAILGEDEAFGAPREGTRIRSLPGDLRKPLVEGELVRDWGLTWQTEVLFPYTAEVELRDDDVIQRWMWPFRALMAARLDFSKKTYAECGRPHWEYHQIPAKRNQTALAIIFAHVATHNHFVFDRGGKVFNRSAPMIKLGDGASEDQHLEIVGLLNSALACFWMKQVFHNKGSTVDQHGARQRTDPFEDFWDHDGTKLKQLPIPSQRPLGTARRIDQLSRLLWPSVPAAMGRDSLGRGQFDAGRAKTEGLLLQMMALQEELDWECYRLYGLVDDPLQCEDPPPIKLGQRAFEIVLARRVAAGGEETTWFTRHNSTPITKIPAEWPEEYKQVVQRRIEIIESDRNIGLIERPAHKRRWNIEPWEQQQEKALGNWLLDRLASYFDLDGRMNDDGKVTAHASLRQPRLTSIAQMADIARADGDFMQIAELYRERADFDIGALVAELIEAGSVPQLPILRYKPSGLDKRAAWERTWELQRLEDDIDALFEIDRLNAIRPEQAEQALRPAVWALGIDDARKQAVLTELVSAAKNLANIVDQKLNLANEDVIKPITDAAKRAKAKAVGDIPVPPRYRSSDFISTGGARYWALRGKLDVPKERWVSFPHCEGEDGSGVIAWAGYDHLQLAQSIAERFENARQHEGRTLVPLLASLGQLIPWLKQWHNEMDPTYGTRLGDFFESHLETEAKALNMTPAEAMAWTPPAGAKKTRKRRKKVGT</sequence>
<evidence type="ECO:0000259" key="7">
    <source>
        <dbReference type="Pfam" id="PF22654"/>
    </source>
</evidence>
<accession>A0A0F9QC86</accession>
<keyword evidence="2" id="KW-0489">Methyltransferase</keyword>
<feature type="domain" description="Type II methyltransferase M.TaqI-like" evidence="6">
    <location>
        <begin position="52"/>
        <end position="149"/>
    </location>
</feature>
<dbReference type="PROSITE" id="PS00092">
    <property type="entry name" value="N6_MTASE"/>
    <property type="match status" value="1"/>
</dbReference>
<comment type="caution">
    <text evidence="8">The sequence shown here is derived from an EMBL/GenBank/DDBJ whole genome shotgun (WGS) entry which is preliminary data.</text>
</comment>
<dbReference type="InterPro" id="IPR029063">
    <property type="entry name" value="SAM-dependent_MTases_sf"/>
</dbReference>
<feature type="domain" description="DUF7008" evidence="7">
    <location>
        <begin position="514"/>
        <end position="965"/>
    </location>
</feature>